<dbReference type="InterPro" id="IPR004360">
    <property type="entry name" value="Glyas_Fos-R_dOase_dom"/>
</dbReference>
<keyword evidence="2" id="KW-0223">Dioxygenase</keyword>
<dbReference type="SUPFAM" id="SSF54593">
    <property type="entry name" value="Glyoxalase/Bleomycin resistance protein/Dihydroxybiphenyl dioxygenase"/>
    <property type="match status" value="1"/>
</dbReference>
<feature type="domain" description="VOC" evidence="1">
    <location>
        <begin position="23"/>
        <end position="149"/>
    </location>
</feature>
<dbReference type="InterPro" id="IPR050383">
    <property type="entry name" value="GlyoxalaseI/FosfomycinResist"/>
</dbReference>
<dbReference type="AlphaFoldDB" id="A0A7U7PR52"/>
<dbReference type="Gene3D" id="3.10.180.10">
    <property type="entry name" value="2,3-Dihydroxybiphenyl 1,2-Dioxygenase, domain 1"/>
    <property type="match status" value="1"/>
</dbReference>
<dbReference type="InterPro" id="IPR037523">
    <property type="entry name" value="VOC_core"/>
</dbReference>
<evidence type="ECO:0000313" key="3">
    <source>
        <dbReference type="Proteomes" id="UP000053470"/>
    </source>
</evidence>
<sequence>MIRQADKPFHTKEVPMRPFTVVHIDHIVLRVQDLERSVSFYRDVFGCEVEKRRDDLGMIHLRAGSSMIDLVDVNGTIGRTGGPAAGADRRNVDHFCLRIEPFDENALKAHLEEAGLAPKKAAMRYGAEGNGLSVYCFDPDGNQVELKGPPLAS</sequence>
<organism evidence="2 3">
    <name type="scientific">Ralstonia solanacearum IPO1609</name>
    <dbReference type="NCBI Taxonomy" id="564066"/>
    <lineage>
        <taxon>Bacteria</taxon>
        <taxon>Pseudomonadati</taxon>
        <taxon>Pseudomonadota</taxon>
        <taxon>Betaproteobacteria</taxon>
        <taxon>Burkholderiales</taxon>
        <taxon>Burkholderiaceae</taxon>
        <taxon>Ralstonia</taxon>
        <taxon>Ralstonia solanacearum species complex</taxon>
    </lineage>
</organism>
<dbReference type="PANTHER" id="PTHR21366">
    <property type="entry name" value="GLYOXALASE FAMILY PROTEIN"/>
    <property type="match status" value="1"/>
</dbReference>
<evidence type="ECO:0000259" key="1">
    <source>
        <dbReference type="PROSITE" id="PS51819"/>
    </source>
</evidence>
<dbReference type="EMBL" id="LN651281">
    <property type="protein sequence ID" value="CEJ17238.1"/>
    <property type="molecule type" value="Genomic_DNA"/>
</dbReference>
<protein>
    <submittedName>
        <fullName evidence="2">Dioxygenase protein</fullName>
    </submittedName>
</protein>
<accession>A0A7U7PR52</accession>
<dbReference type="GO" id="GO:0051213">
    <property type="term" value="F:dioxygenase activity"/>
    <property type="evidence" value="ECO:0007669"/>
    <property type="project" value="UniProtKB-KW"/>
</dbReference>
<keyword evidence="2" id="KW-0560">Oxidoreductase</keyword>
<reference evidence="2" key="1">
    <citation type="submission" date="2014-11" db="EMBL/GenBank/DDBJ databases">
        <authorList>
            <person name="Genoscope - CEA"/>
        </authorList>
    </citation>
    <scope>NUCLEOTIDE SEQUENCE</scope>
    <source>
        <strain evidence="2">IPO1609</strain>
    </source>
</reference>
<dbReference type="InterPro" id="IPR029068">
    <property type="entry name" value="Glyas_Bleomycin-R_OHBP_Dase"/>
</dbReference>
<reference evidence="2" key="2">
    <citation type="submission" date="2022-04" db="EMBL/GenBank/DDBJ databases">
        <title>Genomic draft of R. solanacearum strain IPO1609, a phylotype IIB1/biovar 2/race 3 strain isolated from potato in Europe.</title>
        <authorList>
            <person name="Boucher C."/>
            <person name="Carrere S."/>
            <person name="Dossat C."/>
            <person name="Elbaz M."/>
            <person name="Genin S."/>
            <person name="Gouzy J."/>
            <person name="Prior P."/>
            <person name="Segurens B."/>
            <person name="Wincker P."/>
        </authorList>
    </citation>
    <scope>NUCLEOTIDE SEQUENCE</scope>
    <source>
        <strain evidence="2">IPO1609</strain>
    </source>
</reference>
<dbReference type="PROSITE" id="PS51819">
    <property type="entry name" value="VOC"/>
    <property type="match status" value="1"/>
</dbReference>
<gene>
    <name evidence="2" type="ORF">RSIPO_03940</name>
</gene>
<evidence type="ECO:0000313" key="2">
    <source>
        <dbReference type="EMBL" id="CEJ17238.1"/>
    </source>
</evidence>
<dbReference type="PANTHER" id="PTHR21366:SF14">
    <property type="entry name" value="GLYOXALASE DOMAIN-CONTAINING PROTEIN 5"/>
    <property type="match status" value="1"/>
</dbReference>
<dbReference type="Proteomes" id="UP000053470">
    <property type="component" value="Unassembled WGS sequence"/>
</dbReference>
<dbReference type="Pfam" id="PF00903">
    <property type="entry name" value="Glyoxalase"/>
    <property type="match status" value="1"/>
</dbReference>
<proteinExistence type="predicted"/>
<keyword evidence="3" id="KW-1185">Reference proteome</keyword>
<name>A0A7U7PR52_RALSL</name>